<keyword evidence="2" id="KW-0472">Membrane</keyword>
<organism evidence="3 4">
    <name type="scientific">Peptoniphilus lacrimalis</name>
    <dbReference type="NCBI Taxonomy" id="33031"/>
    <lineage>
        <taxon>Bacteria</taxon>
        <taxon>Bacillati</taxon>
        <taxon>Bacillota</taxon>
        <taxon>Tissierellia</taxon>
        <taxon>Tissierellales</taxon>
        <taxon>Peptoniphilaceae</taxon>
        <taxon>Peptoniphilus</taxon>
    </lineage>
</organism>
<keyword evidence="2" id="KW-0812">Transmembrane</keyword>
<dbReference type="STRING" id="1122949.GCA_000378725_00729"/>
<dbReference type="EMBL" id="UGSZ01000001">
    <property type="protein sequence ID" value="SUB57171.1"/>
    <property type="molecule type" value="Genomic_DNA"/>
</dbReference>
<evidence type="ECO:0000313" key="4">
    <source>
        <dbReference type="Proteomes" id="UP000255517"/>
    </source>
</evidence>
<evidence type="ECO:0000313" key="3">
    <source>
        <dbReference type="EMBL" id="SUB57171.1"/>
    </source>
</evidence>
<keyword evidence="1" id="KW-0175">Coiled coil</keyword>
<gene>
    <name evidence="3" type="ORF">NCTC13149_00987</name>
</gene>
<accession>A0A379C4X8</accession>
<feature type="transmembrane region" description="Helical" evidence="2">
    <location>
        <begin position="6"/>
        <end position="26"/>
    </location>
</feature>
<protein>
    <submittedName>
        <fullName evidence="3">Uncharacterized protein</fullName>
    </submittedName>
</protein>
<proteinExistence type="predicted"/>
<reference evidence="3 4" key="1">
    <citation type="submission" date="2018-06" db="EMBL/GenBank/DDBJ databases">
        <authorList>
            <consortium name="Pathogen Informatics"/>
            <person name="Doyle S."/>
        </authorList>
    </citation>
    <scope>NUCLEOTIDE SEQUENCE [LARGE SCALE GENOMIC DNA]</scope>
    <source>
        <strain evidence="3 4">NCTC13149</strain>
    </source>
</reference>
<dbReference type="AlphaFoldDB" id="A0A379C4X8"/>
<feature type="coiled-coil region" evidence="1">
    <location>
        <begin position="38"/>
        <end position="72"/>
    </location>
</feature>
<dbReference type="Proteomes" id="UP000255517">
    <property type="component" value="Unassembled WGS sequence"/>
</dbReference>
<name>A0A379C4X8_9FIRM</name>
<sequence length="263" mass="31465">MEKNKYIKPLIFFFMLTLLINLLTVFMNKRAYDKEDILRSKKEEYNKKTEELNKIKYNLNTAKETYDNLSGEFQEKFGYDYNLSQEEELRNFSMLKKNENKDILDNLRKLVKNYHKYYDGSIYTNEIFDSTMSNFTSLSEDINYEQYKDIVNDLKINKFIDEANDGAIFYLKNKNADKKDLNLYLFIYAYYSSALKFFSENENIPIYELYASVVNLENLCKKMEDLSYKLGDLNSENLEYLKNNIYELMKTYYGNLGILNSLE</sequence>
<evidence type="ECO:0000256" key="2">
    <source>
        <dbReference type="SAM" id="Phobius"/>
    </source>
</evidence>
<dbReference type="OrthoDB" id="1698412at2"/>
<keyword evidence="2" id="KW-1133">Transmembrane helix</keyword>
<evidence type="ECO:0000256" key="1">
    <source>
        <dbReference type="SAM" id="Coils"/>
    </source>
</evidence>
<dbReference type="RefSeq" id="WP_009346118.1">
    <property type="nucleotide sequence ID" value="NZ_UGSZ01000001.1"/>
</dbReference>